<dbReference type="SUPFAM" id="SSF55961">
    <property type="entry name" value="Bet v1-like"/>
    <property type="match status" value="1"/>
</dbReference>
<sequence length="267" mass="29455">MSDDQLQKLIENGAEILQSARLRMLPLEPGPGVTVLQEDGWDTSPDGEALYASRIDGATQTCAFLSARKFDASPLQICCLIRELDLGKLAAAGHLTELRLVESSDSEDVLEYVCKLPFPFEPRWIRSKLRYGVVQDTGALIILGVSDPGAAAPPGMTRGTVYYSYYHIFPGDMADTAVLYRVMNVDMHMPLLPEFMVRKALASHYRDDMAMIESTLAAWDSSPLQERFESKTFYRTLEQAVAAAALVRPTGQLQEDEEGSGDGDDVL</sequence>
<dbReference type="EMBL" id="BNCQ01000006">
    <property type="protein sequence ID" value="GIL98940.1"/>
    <property type="molecule type" value="Genomic_DNA"/>
</dbReference>
<dbReference type="EMBL" id="BNCP01000004">
    <property type="protein sequence ID" value="GIL72454.1"/>
    <property type="molecule type" value="Genomic_DNA"/>
</dbReference>
<dbReference type="Gene3D" id="3.30.530.20">
    <property type="match status" value="1"/>
</dbReference>
<evidence type="ECO:0000256" key="1">
    <source>
        <dbReference type="SAM" id="MobiDB-lite"/>
    </source>
</evidence>
<protein>
    <recommendedName>
        <fullName evidence="6">START domain-containing protein</fullName>
    </recommendedName>
</protein>
<dbReference type="InterPro" id="IPR023393">
    <property type="entry name" value="START-like_dom_sf"/>
</dbReference>
<dbReference type="OrthoDB" id="524625at2759"/>
<accession>A0A8J4DGP0</accession>
<dbReference type="Proteomes" id="UP000722791">
    <property type="component" value="Unassembled WGS sequence"/>
</dbReference>
<dbReference type="AlphaFoldDB" id="A0A8J4DGP0"/>
<evidence type="ECO:0000313" key="2">
    <source>
        <dbReference type="EMBL" id="GIL72454.1"/>
    </source>
</evidence>
<proteinExistence type="predicted"/>
<evidence type="ECO:0008006" key="6">
    <source>
        <dbReference type="Google" id="ProtNLM"/>
    </source>
</evidence>
<gene>
    <name evidence="2" type="ORF">Vretifemale_2814</name>
    <name evidence="3" type="ORF">Vretimale_4258</name>
</gene>
<comment type="caution">
    <text evidence="3">The sequence shown here is derived from an EMBL/GenBank/DDBJ whole genome shotgun (WGS) entry which is preliminary data.</text>
</comment>
<evidence type="ECO:0000313" key="4">
    <source>
        <dbReference type="Proteomes" id="UP000722791"/>
    </source>
</evidence>
<keyword evidence="5" id="KW-1185">Reference proteome</keyword>
<feature type="compositionally biased region" description="Acidic residues" evidence="1">
    <location>
        <begin position="254"/>
        <end position="267"/>
    </location>
</feature>
<feature type="region of interest" description="Disordered" evidence="1">
    <location>
        <begin position="248"/>
        <end position="267"/>
    </location>
</feature>
<organism evidence="3 4">
    <name type="scientific">Volvox reticuliferus</name>
    <dbReference type="NCBI Taxonomy" id="1737510"/>
    <lineage>
        <taxon>Eukaryota</taxon>
        <taxon>Viridiplantae</taxon>
        <taxon>Chlorophyta</taxon>
        <taxon>core chlorophytes</taxon>
        <taxon>Chlorophyceae</taxon>
        <taxon>CS clade</taxon>
        <taxon>Chlamydomonadales</taxon>
        <taxon>Volvocaceae</taxon>
        <taxon>Volvox</taxon>
    </lineage>
</organism>
<dbReference type="Proteomes" id="UP000747110">
    <property type="component" value="Unassembled WGS sequence"/>
</dbReference>
<evidence type="ECO:0000313" key="3">
    <source>
        <dbReference type="EMBL" id="GIL98940.1"/>
    </source>
</evidence>
<name>A0A8J4DGP0_9CHLO</name>
<reference evidence="3" key="1">
    <citation type="journal article" date="2021" name="Proc. Natl. Acad. Sci. U.S.A.">
        <title>Three genomes in the algal genus Volvox reveal the fate of a haploid sex-determining region after a transition to homothallism.</title>
        <authorList>
            <person name="Yamamoto K."/>
            <person name="Hamaji T."/>
            <person name="Kawai-Toyooka H."/>
            <person name="Matsuzaki R."/>
            <person name="Takahashi F."/>
            <person name="Nishimura Y."/>
            <person name="Kawachi M."/>
            <person name="Noguchi H."/>
            <person name="Minakuchi Y."/>
            <person name="Umen J.G."/>
            <person name="Toyoda A."/>
            <person name="Nozaki H."/>
        </authorList>
    </citation>
    <scope>NUCLEOTIDE SEQUENCE</scope>
    <source>
        <strain evidence="3">NIES-3785</strain>
        <strain evidence="2">NIES-3786</strain>
    </source>
</reference>
<evidence type="ECO:0000313" key="5">
    <source>
        <dbReference type="Proteomes" id="UP000747110"/>
    </source>
</evidence>